<dbReference type="PROSITE" id="PS51257">
    <property type="entry name" value="PROKAR_LIPOPROTEIN"/>
    <property type="match status" value="1"/>
</dbReference>
<gene>
    <name evidence="1" type="ORF">DL240_11635</name>
</gene>
<organism evidence="1 2">
    <name type="scientific">Lujinxingia litoralis</name>
    <dbReference type="NCBI Taxonomy" id="2211119"/>
    <lineage>
        <taxon>Bacteria</taxon>
        <taxon>Deltaproteobacteria</taxon>
        <taxon>Bradymonadales</taxon>
        <taxon>Lujinxingiaceae</taxon>
        <taxon>Lujinxingia</taxon>
    </lineage>
</organism>
<protein>
    <submittedName>
        <fullName evidence="1">Uncharacterized protein</fullName>
    </submittedName>
</protein>
<sequence length="107" mass="11839">MLRIKVALALLTLAALLSLALPLAALSCYWPDAYEAWELELVSVSVDGESAPLPARYDDITLTLNSEYEGVTFNYVSGNPDIDRQALYRSEPMPEAYLPFVADQGER</sequence>
<comment type="caution">
    <text evidence="1">The sequence shown here is derived from an EMBL/GenBank/DDBJ whole genome shotgun (WGS) entry which is preliminary data.</text>
</comment>
<dbReference type="EMBL" id="QHKO01000005">
    <property type="protein sequence ID" value="RAL21507.1"/>
    <property type="molecule type" value="Genomic_DNA"/>
</dbReference>
<dbReference type="OrthoDB" id="9980882at2"/>
<name>A0A328C5M7_9DELT</name>
<keyword evidence="2" id="KW-1185">Reference proteome</keyword>
<proteinExistence type="predicted"/>
<dbReference type="AlphaFoldDB" id="A0A328C5M7"/>
<evidence type="ECO:0000313" key="1">
    <source>
        <dbReference type="EMBL" id="RAL21507.1"/>
    </source>
</evidence>
<reference evidence="1 2" key="1">
    <citation type="submission" date="2018-05" db="EMBL/GenBank/DDBJ databases">
        <title>Lujinxingia marina gen. nov. sp. nov., a new facultative anaerobic member of the class Deltaproteobacteria, and proposal of Lujinxingaceae fam. nov.</title>
        <authorList>
            <person name="Li C.-M."/>
        </authorList>
    </citation>
    <scope>NUCLEOTIDE SEQUENCE [LARGE SCALE GENOMIC DNA]</scope>
    <source>
        <strain evidence="1 2">B210</strain>
    </source>
</reference>
<accession>A0A328C5M7</accession>
<dbReference type="RefSeq" id="WP_111730072.1">
    <property type="nucleotide sequence ID" value="NZ_QHKO01000005.1"/>
</dbReference>
<dbReference type="Proteomes" id="UP000249169">
    <property type="component" value="Unassembled WGS sequence"/>
</dbReference>
<evidence type="ECO:0000313" key="2">
    <source>
        <dbReference type="Proteomes" id="UP000249169"/>
    </source>
</evidence>